<evidence type="ECO:0000313" key="5">
    <source>
        <dbReference type="Proteomes" id="UP000009168"/>
    </source>
</evidence>
<evidence type="ECO:0000313" key="4">
    <source>
        <dbReference type="EMBL" id="EAR95976.2"/>
    </source>
</evidence>
<proteinExistence type="predicted"/>
<dbReference type="PROSITE" id="PS50089">
    <property type="entry name" value="ZF_RING_2"/>
    <property type="match status" value="1"/>
</dbReference>
<dbReference type="EMBL" id="GG662699">
    <property type="protein sequence ID" value="EAR95976.2"/>
    <property type="molecule type" value="Genomic_DNA"/>
</dbReference>
<dbReference type="GeneID" id="7841025"/>
<protein>
    <recommendedName>
        <fullName evidence="3">RING-type domain-containing protein</fullName>
    </recommendedName>
</protein>
<feature type="region of interest" description="Disordered" evidence="2">
    <location>
        <begin position="522"/>
        <end position="541"/>
    </location>
</feature>
<keyword evidence="1" id="KW-0863">Zinc-finger</keyword>
<sequence>MLDQNSQQKASTFCYICEQKIVPSQSFQICCGKNVCENCLKQRELNIVCPKCNSQHDPQRIINITNKMRGEQNFFKKSNNFNNNNQFEQNNQKEIQVKMVQSLKQSQNLEQNSLEFKNSALKRNNPQQIQGSNQQNRMREEQEINRSQAKFKKVPNRQFFSQTTFKKIANKKQPFVFDQPFQDPNCEQTQHYNPSLAKIQQQSFSQQEAFFSQSLHPAAQSQDNMNNNGNFNNNNVFDQLNQSQNNQNIQNLRNNKLESNIQTQINYQEPLNNNQMNPSFQQQQIDQFQQPQVPFFQEGRSSQFMSNQNRTKNIDRFGATPYTPVQKQNNQLFYSVRQTKIRQDNFFINNTPQQSQQLASSKINIQQNDDILFKQTESPYVNQHCQQPIYNQQFFEQNQPLTTYQPFIQDSVIINTQPTPAISFSPFIFAAQPPAVFPEPIFYVVQDNFIQHQPPQFGTNLFQQISSNNQQNNQQINNTDLNQTSVTKPIYLNFNESKSTTPKKSIYDIYHDSISSKNLKEQESLMDLSSQNSTTQSSQYPKLNLDQNISFNQIRDWHQSNIKRNGDYLFKDSQRDSIYSNDDSSLFSQQSNQQSINFNSIDRQQQQLFESICNNLQRQRIQQQNSNEQSQELKNSENIYNDGNYQYFQNSEPFGSSINYQHQNQQQQTNQDYQSPNNNVNNQQLQINQLDQDFDFEQQFQNIHI</sequence>
<gene>
    <name evidence="4" type="ORF">TTHERM_00125420</name>
</gene>
<keyword evidence="1" id="KW-0479">Metal-binding</keyword>
<reference evidence="5" key="1">
    <citation type="journal article" date="2006" name="PLoS Biol.">
        <title>Macronuclear genome sequence of the ciliate Tetrahymena thermophila, a model eukaryote.</title>
        <authorList>
            <person name="Eisen J.A."/>
            <person name="Coyne R.S."/>
            <person name="Wu M."/>
            <person name="Wu D."/>
            <person name="Thiagarajan M."/>
            <person name="Wortman J.R."/>
            <person name="Badger J.H."/>
            <person name="Ren Q."/>
            <person name="Amedeo P."/>
            <person name="Jones K.M."/>
            <person name="Tallon L.J."/>
            <person name="Delcher A.L."/>
            <person name="Salzberg S.L."/>
            <person name="Silva J.C."/>
            <person name="Haas B.J."/>
            <person name="Majoros W.H."/>
            <person name="Farzad M."/>
            <person name="Carlton J.M."/>
            <person name="Smith R.K. Jr."/>
            <person name="Garg J."/>
            <person name="Pearlman R.E."/>
            <person name="Karrer K.M."/>
            <person name="Sun L."/>
            <person name="Manning G."/>
            <person name="Elde N.C."/>
            <person name="Turkewitz A.P."/>
            <person name="Asai D.J."/>
            <person name="Wilkes D.E."/>
            <person name="Wang Y."/>
            <person name="Cai H."/>
            <person name="Collins K."/>
            <person name="Stewart B.A."/>
            <person name="Lee S.R."/>
            <person name="Wilamowska K."/>
            <person name="Weinberg Z."/>
            <person name="Ruzzo W.L."/>
            <person name="Wloga D."/>
            <person name="Gaertig J."/>
            <person name="Frankel J."/>
            <person name="Tsao C.-C."/>
            <person name="Gorovsky M.A."/>
            <person name="Keeling P.J."/>
            <person name="Waller R.F."/>
            <person name="Patron N.J."/>
            <person name="Cherry J.M."/>
            <person name="Stover N.A."/>
            <person name="Krieger C.J."/>
            <person name="del Toro C."/>
            <person name="Ryder H.F."/>
            <person name="Williamson S.C."/>
            <person name="Barbeau R.A."/>
            <person name="Hamilton E.P."/>
            <person name="Orias E."/>
        </authorList>
    </citation>
    <scope>NUCLEOTIDE SEQUENCE [LARGE SCALE GENOMIC DNA]</scope>
    <source>
        <strain evidence="5">SB210</strain>
    </source>
</reference>
<accession>I7LUS9</accession>
<name>I7LUS9_TETTS</name>
<feature type="domain" description="RING-type" evidence="3">
    <location>
        <begin position="14"/>
        <end position="53"/>
    </location>
</feature>
<feature type="compositionally biased region" description="Low complexity" evidence="2">
    <location>
        <begin position="529"/>
        <end position="539"/>
    </location>
</feature>
<dbReference type="Proteomes" id="UP000009168">
    <property type="component" value="Unassembled WGS sequence"/>
</dbReference>
<dbReference type="GO" id="GO:0008270">
    <property type="term" value="F:zinc ion binding"/>
    <property type="evidence" value="ECO:0007669"/>
    <property type="project" value="UniProtKB-KW"/>
</dbReference>
<evidence type="ECO:0000259" key="3">
    <source>
        <dbReference type="PROSITE" id="PS50089"/>
    </source>
</evidence>
<dbReference type="InParanoid" id="I7LUS9"/>
<dbReference type="InterPro" id="IPR001841">
    <property type="entry name" value="Znf_RING"/>
</dbReference>
<dbReference type="RefSeq" id="XP_001016221.2">
    <property type="nucleotide sequence ID" value="XM_001016221.2"/>
</dbReference>
<evidence type="ECO:0000256" key="2">
    <source>
        <dbReference type="SAM" id="MobiDB-lite"/>
    </source>
</evidence>
<dbReference type="KEGG" id="tet:TTHERM_00125420"/>
<evidence type="ECO:0000256" key="1">
    <source>
        <dbReference type="PROSITE-ProRule" id="PRU00175"/>
    </source>
</evidence>
<feature type="compositionally biased region" description="Polar residues" evidence="2">
    <location>
        <begin position="126"/>
        <end position="136"/>
    </location>
</feature>
<organism evidence="4 5">
    <name type="scientific">Tetrahymena thermophila (strain SB210)</name>
    <dbReference type="NCBI Taxonomy" id="312017"/>
    <lineage>
        <taxon>Eukaryota</taxon>
        <taxon>Sar</taxon>
        <taxon>Alveolata</taxon>
        <taxon>Ciliophora</taxon>
        <taxon>Intramacronucleata</taxon>
        <taxon>Oligohymenophorea</taxon>
        <taxon>Hymenostomatida</taxon>
        <taxon>Tetrahymenina</taxon>
        <taxon>Tetrahymenidae</taxon>
        <taxon>Tetrahymena</taxon>
    </lineage>
</organism>
<keyword evidence="5" id="KW-1185">Reference proteome</keyword>
<keyword evidence="1" id="KW-0862">Zinc</keyword>
<feature type="region of interest" description="Disordered" evidence="2">
    <location>
        <begin position="126"/>
        <end position="149"/>
    </location>
</feature>
<dbReference type="AlphaFoldDB" id="I7LUS9"/>